<sequence length="302" mass="32432">MSYMTGNLQSPRQSKFKEDFSPEEPIVADEDGLYPLNGLIAGTPYHLLDTDGPRPSTEDAGFIRRHRHNLSNISTISNTSTVSDASSGSDISSPSNITSEFSQRIISWYGPTQARPRRCGSPASSIYSADGSEPSSPVAESSPSWPLPNDTATRPDDTDFSTDRLLLVRDAERPLSVSSYASRYRKFGSSTTSLASRNSELSLPGSPMYLAPPRSPLSPHGSSFYPEPPKSPPFPPQWETALSGIPDVPGIASITDITDITGITGTTGFPGDVRVRGRLSSTTTTAPVWTPEKRLAVLAVVN</sequence>
<name>A0AA35M9G9_9HYPO</name>
<accession>A0AA35M9G9</accession>
<dbReference type="AlphaFoldDB" id="A0AA35M9G9"/>
<organism evidence="2 3">
    <name type="scientific">Clonostachys chloroleuca</name>
    <dbReference type="NCBI Taxonomy" id="1926264"/>
    <lineage>
        <taxon>Eukaryota</taxon>
        <taxon>Fungi</taxon>
        <taxon>Dikarya</taxon>
        <taxon>Ascomycota</taxon>
        <taxon>Pezizomycotina</taxon>
        <taxon>Sordariomycetes</taxon>
        <taxon>Hypocreomycetidae</taxon>
        <taxon>Hypocreales</taxon>
        <taxon>Bionectriaceae</taxon>
        <taxon>Clonostachys</taxon>
    </lineage>
</organism>
<feature type="region of interest" description="Disordered" evidence="1">
    <location>
        <begin position="112"/>
        <end position="161"/>
    </location>
</feature>
<protein>
    <submittedName>
        <fullName evidence="2">Uncharacterized protein</fullName>
    </submittedName>
</protein>
<gene>
    <name evidence="2" type="ORF">CCHLO57077_00007357</name>
</gene>
<feature type="region of interest" description="Disordered" evidence="1">
    <location>
        <begin position="1"/>
        <end position="21"/>
    </location>
</feature>
<feature type="region of interest" description="Disordered" evidence="1">
    <location>
        <begin position="213"/>
        <end position="234"/>
    </location>
</feature>
<proteinExistence type="predicted"/>
<comment type="caution">
    <text evidence="2">The sequence shown here is derived from an EMBL/GenBank/DDBJ whole genome shotgun (WGS) entry which is preliminary data.</text>
</comment>
<dbReference type="Proteomes" id="UP001160390">
    <property type="component" value="Unassembled WGS sequence"/>
</dbReference>
<evidence type="ECO:0000256" key="1">
    <source>
        <dbReference type="SAM" id="MobiDB-lite"/>
    </source>
</evidence>
<reference evidence="2" key="1">
    <citation type="submission" date="2023-01" db="EMBL/GenBank/DDBJ databases">
        <authorList>
            <person name="Piombo E."/>
        </authorList>
    </citation>
    <scope>NUCLEOTIDE SEQUENCE</scope>
</reference>
<dbReference type="EMBL" id="CABFNP030001239">
    <property type="protein sequence ID" value="CAI6092893.1"/>
    <property type="molecule type" value="Genomic_DNA"/>
</dbReference>
<evidence type="ECO:0000313" key="2">
    <source>
        <dbReference type="EMBL" id="CAI6092893.1"/>
    </source>
</evidence>
<feature type="compositionally biased region" description="Polar residues" evidence="1">
    <location>
        <begin position="1"/>
        <end position="13"/>
    </location>
</feature>
<evidence type="ECO:0000313" key="3">
    <source>
        <dbReference type="Proteomes" id="UP001160390"/>
    </source>
</evidence>
<feature type="compositionally biased region" description="Low complexity" evidence="1">
    <location>
        <begin position="132"/>
        <end position="144"/>
    </location>
</feature>
<keyword evidence="3" id="KW-1185">Reference proteome</keyword>